<evidence type="ECO:0000313" key="8">
    <source>
        <dbReference type="Proteomes" id="UP000796761"/>
    </source>
</evidence>
<dbReference type="Proteomes" id="UP000796761">
    <property type="component" value="Unassembled WGS sequence"/>
</dbReference>
<accession>A0A8K1LRA1</accession>
<evidence type="ECO:0000256" key="5">
    <source>
        <dbReference type="SAM" id="MobiDB-lite"/>
    </source>
</evidence>
<evidence type="ECO:0000256" key="4">
    <source>
        <dbReference type="ARBA" id="ARBA00023180"/>
    </source>
</evidence>
<dbReference type="Pfam" id="PF15274">
    <property type="entry name" value="MLIP"/>
    <property type="match status" value="2"/>
</dbReference>
<dbReference type="InterPro" id="IPR000668">
    <property type="entry name" value="Peptidase_C1A_C"/>
</dbReference>
<keyword evidence="2" id="KW-0964">Secreted</keyword>
<sequence>MEVFVCVHKVSSQESGTKPLTFTFIPSIGKLPIHFEVVDISKFLVTIPEEPEDLSNQKIVNKSDTVSDELVLKSGAKQDCVSTVCTDSTRTAFQSLGCNSSKGEMQENDLFKAEFILITDSGDEDEVAAASNNVHQPSNGYSPISAQLLTTSHVSPGTGAGKPLGDGHLPGVALSHSTTDPQKHQALEEPTKPASGTEGTALDTHSEMCSPAQLRQQTEELCAVIDQVLQDPLTMRRCESSPSFLQMSTESDVGKMSTTLQRAAGRETRYANLYKSVPMVTESQLTKPGVIRPVLVKGKSVQQKEEPYQPNPFKKYLEEISDQNIEQPMKLISPTKPILCPPSISLTDYPNPGPFIHFSSIVCDVHENPYSPYRHNFLYNEFAALLPKQWRAGVDWFPMKEVLFRYYEDSGYAKWNRIKRSLYQGRSCRIRGCCTGRDDDCSFTIVSRGAICYCDQYCTSGSPGPVDCCADYWDVCNHPVEPTRSEEPWPPPAWGCYKDGRYYGEGTIIKDNCNSCKCFNSLWKCSTDICLVRQDLIQHINSGVYGWKADNYSQFWGMTVEEGFKKRLGTLPPSHSLLNMREAPGESLPEEKFPAIFSATYEWPEWIHDPLDQRNCGASWAFSTASVAADRIAIQSKGQITDNLSAQNLISCDTRNQHGCNGGSIDGAWRYLKTHGIVSYACYPSFWNKHLGPSAENQCYVSSEYGKNHTNGPCPNAFEKSNRLYRCASHYRVSSKETDIMKEIKDRGPVQAIMKVYDDFFLYKEGIYRHSQKAGSKWKTHSVKLLGWGAIRDKNGQKQKFWIAANSWGKSWGENGYFRILRGQNECDIEKLILATLGQP</sequence>
<dbReference type="GO" id="GO:0006508">
    <property type="term" value="P:proteolysis"/>
    <property type="evidence" value="ECO:0007669"/>
    <property type="project" value="InterPro"/>
</dbReference>
<protein>
    <recommendedName>
        <fullName evidence="6">SMB domain-containing protein</fullName>
    </recommendedName>
</protein>
<dbReference type="SMART" id="SM00645">
    <property type="entry name" value="Pept_C1"/>
    <property type="match status" value="1"/>
</dbReference>
<dbReference type="GO" id="GO:0005576">
    <property type="term" value="C:extracellular region"/>
    <property type="evidence" value="ECO:0007669"/>
    <property type="project" value="UniProtKB-SubCell"/>
</dbReference>
<dbReference type="Gene3D" id="3.90.70.10">
    <property type="entry name" value="Cysteine proteinases"/>
    <property type="match status" value="1"/>
</dbReference>
<dbReference type="CDD" id="cd02620">
    <property type="entry name" value="Peptidase_C1A_CathepsinB"/>
    <property type="match status" value="1"/>
</dbReference>
<feature type="domain" description="SMB" evidence="6">
    <location>
        <begin position="429"/>
        <end position="483"/>
    </location>
</feature>
<dbReference type="OrthoDB" id="190265at2759"/>
<evidence type="ECO:0000259" key="6">
    <source>
        <dbReference type="PROSITE" id="PS50958"/>
    </source>
</evidence>
<dbReference type="GO" id="GO:0008234">
    <property type="term" value="F:cysteine-type peptidase activity"/>
    <property type="evidence" value="ECO:0007669"/>
    <property type="project" value="InterPro"/>
</dbReference>
<dbReference type="EMBL" id="SWJQ01000062">
    <property type="protein sequence ID" value="TRZ23825.1"/>
    <property type="molecule type" value="Genomic_DNA"/>
</dbReference>
<evidence type="ECO:0000256" key="1">
    <source>
        <dbReference type="ARBA" id="ARBA00004613"/>
    </source>
</evidence>
<evidence type="ECO:0000256" key="3">
    <source>
        <dbReference type="ARBA" id="ARBA00023157"/>
    </source>
</evidence>
<dbReference type="InterPro" id="IPR025661">
    <property type="entry name" value="Pept_asp_AS"/>
</dbReference>
<keyword evidence="3" id="KW-1015">Disulfide bond</keyword>
<dbReference type="Pfam" id="PF00112">
    <property type="entry name" value="Peptidase_C1"/>
    <property type="match status" value="1"/>
</dbReference>
<organism evidence="7 8">
    <name type="scientific">Zosterops borbonicus</name>
    <dbReference type="NCBI Taxonomy" id="364589"/>
    <lineage>
        <taxon>Eukaryota</taxon>
        <taxon>Metazoa</taxon>
        <taxon>Chordata</taxon>
        <taxon>Craniata</taxon>
        <taxon>Vertebrata</taxon>
        <taxon>Euteleostomi</taxon>
        <taxon>Archelosauria</taxon>
        <taxon>Archosauria</taxon>
        <taxon>Dinosauria</taxon>
        <taxon>Saurischia</taxon>
        <taxon>Theropoda</taxon>
        <taxon>Coelurosauria</taxon>
        <taxon>Aves</taxon>
        <taxon>Neognathae</taxon>
        <taxon>Neoaves</taxon>
        <taxon>Telluraves</taxon>
        <taxon>Australaves</taxon>
        <taxon>Passeriformes</taxon>
        <taxon>Sylvioidea</taxon>
        <taxon>Zosteropidae</taxon>
        <taxon>Zosterops</taxon>
    </lineage>
</organism>
<evidence type="ECO:0000256" key="2">
    <source>
        <dbReference type="ARBA" id="ARBA00022525"/>
    </source>
</evidence>
<evidence type="ECO:0000313" key="7">
    <source>
        <dbReference type="EMBL" id="TRZ23825.1"/>
    </source>
</evidence>
<reference evidence="7" key="1">
    <citation type="submission" date="2019-04" db="EMBL/GenBank/DDBJ databases">
        <title>Genome assembly of Zosterops borbonicus 15179.</title>
        <authorList>
            <person name="Leroy T."/>
            <person name="Anselmetti Y."/>
            <person name="Tilak M.-K."/>
            <person name="Nabholz B."/>
        </authorList>
    </citation>
    <scope>NUCLEOTIDE SEQUENCE</scope>
    <source>
        <strain evidence="7">HGM_15179</strain>
        <tissue evidence="7">Muscle</tissue>
    </source>
</reference>
<keyword evidence="4" id="KW-0325">Glycoprotein</keyword>
<dbReference type="PANTHER" id="PTHR31514">
    <property type="entry name" value="MUSCULAR LMNA-INTERACTING PROTEIN MLIP"/>
    <property type="match status" value="1"/>
</dbReference>
<dbReference type="PROSITE" id="PS50958">
    <property type="entry name" value="SMB_2"/>
    <property type="match status" value="1"/>
</dbReference>
<name>A0A8K1LRA1_9PASS</name>
<feature type="compositionally biased region" description="Basic and acidic residues" evidence="5">
    <location>
        <begin position="181"/>
        <end position="191"/>
    </location>
</feature>
<dbReference type="InterPro" id="IPR029331">
    <property type="entry name" value="MLIP"/>
</dbReference>
<dbReference type="InterPro" id="IPR038765">
    <property type="entry name" value="Papain-like_cys_pep_sf"/>
</dbReference>
<proteinExistence type="predicted"/>
<comment type="subcellular location">
    <subcellularLocation>
        <location evidence="1">Secreted</location>
    </subcellularLocation>
</comment>
<comment type="caution">
    <text evidence="7">The sequence shown here is derived from an EMBL/GenBank/DDBJ whole genome shotgun (WGS) entry which is preliminary data.</text>
</comment>
<dbReference type="PANTHER" id="PTHR31514:SF1">
    <property type="entry name" value="MUSCULAR LMNA-INTERACTING PROTEIN"/>
    <property type="match status" value="1"/>
</dbReference>
<gene>
    <name evidence="7" type="ORF">HGM15179_003296</name>
</gene>
<dbReference type="PROSITE" id="PS00640">
    <property type="entry name" value="THIOL_PROTEASE_ASN"/>
    <property type="match status" value="1"/>
</dbReference>
<dbReference type="AlphaFoldDB" id="A0A8K1LRA1"/>
<dbReference type="InterPro" id="IPR001212">
    <property type="entry name" value="Somatomedin_B_dom"/>
</dbReference>
<feature type="region of interest" description="Disordered" evidence="5">
    <location>
        <begin position="151"/>
        <end position="203"/>
    </location>
</feature>
<dbReference type="FunFam" id="3.90.70.10:FF:000037">
    <property type="entry name" value="Tubulointerstitial nephritis antigen-like 1"/>
    <property type="match status" value="1"/>
</dbReference>
<dbReference type="SUPFAM" id="SSF54001">
    <property type="entry name" value="Cysteine proteinases"/>
    <property type="match status" value="1"/>
</dbReference>
<keyword evidence="8" id="KW-1185">Reference proteome</keyword>